<dbReference type="SUPFAM" id="SSF51206">
    <property type="entry name" value="cAMP-binding domain-like"/>
    <property type="match status" value="1"/>
</dbReference>
<dbReference type="AlphaFoldDB" id="A0A372NQW6"/>
<dbReference type="OrthoDB" id="1092431at2"/>
<proteinExistence type="predicted"/>
<sequence length="189" mass="22239">MYPQLIAHINRHVKLTPDEEILLCDSLQLLKFRKKEIILEPGKHCKGEYFVLSGLLRQYYVNAKLNEQIVQFALENWWMADHDSLVNNVPATTYIQTIEASEVLLLPAKDKDRLLAEIPALETYFRIMMQRAFVASQRRIGFIFNQTDEERYRYFISLFPGFVQRIPQYMLASYLGFTPQFLSRIRAKG</sequence>
<dbReference type="CDD" id="cd00038">
    <property type="entry name" value="CAP_ED"/>
    <property type="match status" value="1"/>
</dbReference>
<dbReference type="Proteomes" id="UP000264217">
    <property type="component" value="Unassembled WGS sequence"/>
</dbReference>
<evidence type="ECO:0000313" key="3">
    <source>
        <dbReference type="Proteomes" id="UP000264217"/>
    </source>
</evidence>
<protein>
    <submittedName>
        <fullName evidence="2">Crp/Fnr family transcriptional regulator</fullName>
    </submittedName>
</protein>
<gene>
    <name evidence="2" type="ORF">D0C36_16760</name>
</gene>
<dbReference type="Gene3D" id="2.60.120.10">
    <property type="entry name" value="Jelly Rolls"/>
    <property type="match status" value="1"/>
</dbReference>
<evidence type="ECO:0000313" key="2">
    <source>
        <dbReference type="EMBL" id="RFZ91349.1"/>
    </source>
</evidence>
<dbReference type="Pfam" id="PF00027">
    <property type="entry name" value="cNMP_binding"/>
    <property type="match status" value="1"/>
</dbReference>
<organism evidence="2 3">
    <name type="scientific">Mucilaginibacter conchicola</name>
    <dbReference type="NCBI Taxonomy" id="2303333"/>
    <lineage>
        <taxon>Bacteria</taxon>
        <taxon>Pseudomonadati</taxon>
        <taxon>Bacteroidota</taxon>
        <taxon>Sphingobacteriia</taxon>
        <taxon>Sphingobacteriales</taxon>
        <taxon>Sphingobacteriaceae</taxon>
        <taxon>Mucilaginibacter</taxon>
    </lineage>
</organism>
<feature type="domain" description="Cyclic nucleotide-binding" evidence="1">
    <location>
        <begin position="30"/>
        <end position="116"/>
    </location>
</feature>
<evidence type="ECO:0000259" key="1">
    <source>
        <dbReference type="Pfam" id="PF00027"/>
    </source>
</evidence>
<dbReference type="InterPro" id="IPR018490">
    <property type="entry name" value="cNMP-bd_dom_sf"/>
</dbReference>
<reference evidence="2 3" key="1">
    <citation type="submission" date="2018-08" db="EMBL/GenBank/DDBJ databases">
        <title>Mucilaginibacter sp. MYSH2.</title>
        <authorList>
            <person name="Seo T."/>
        </authorList>
    </citation>
    <scope>NUCLEOTIDE SEQUENCE [LARGE SCALE GENOMIC DNA]</scope>
    <source>
        <strain evidence="2 3">MYSH2</strain>
    </source>
</reference>
<keyword evidence="3" id="KW-1185">Reference proteome</keyword>
<comment type="caution">
    <text evidence="2">The sequence shown here is derived from an EMBL/GenBank/DDBJ whole genome shotgun (WGS) entry which is preliminary data.</text>
</comment>
<dbReference type="InterPro" id="IPR014710">
    <property type="entry name" value="RmlC-like_jellyroll"/>
</dbReference>
<name>A0A372NQW6_9SPHI</name>
<accession>A0A372NQW6</accession>
<dbReference type="InterPro" id="IPR000595">
    <property type="entry name" value="cNMP-bd_dom"/>
</dbReference>
<dbReference type="EMBL" id="QWDC01000003">
    <property type="protein sequence ID" value="RFZ91349.1"/>
    <property type="molecule type" value="Genomic_DNA"/>
</dbReference>